<dbReference type="PANTHER" id="PTHR30627">
    <property type="entry name" value="PEPTIDOGLYCAN D,D-TRANSPEPTIDASE"/>
    <property type="match status" value="1"/>
</dbReference>
<keyword evidence="3 4" id="KW-0472">Membrane</keyword>
<reference evidence="6 7" key="1">
    <citation type="submission" date="2017-02" db="EMBL/GenBank/DDBJ databases">
        <authorList>
            <person name="Peterson S.W."/>
        </authorList>
    </citation>
    <scope>NUCLEOTIDE SEQUENCE [LARGE SCALE GENOMIC DNA]</scope>
    <source>
        <strain evidence="6 7">ATCC BAA-909</strain>
    </source>
</reference>
<dbReference type="InterPro" id="IPR050515">
    <property type="entry name" value="Beta-lactam/transpept"/>
</dbReference>
<proteinExistence type="predicted"/>
<dbReference type="Gene3D" id="3.90.1310.10">
    <property type="entry name" value="Penicillin-binding protein 2a (Domain 2)"/>
    <property type="match status" value="1"/>
</dbReference>
<dbReference type="PROSITE" id="PS51178">
    <property type="entry name" value="PASTA"/>
    <property type="match status" value="1"/>
</dbReference>
<feature type="domain" description="PASTA" evidence="5">
    <location>
        <begin position="569"/>
        <end position="626"/>
    </location>
</feature>
<keyword evidence="6" id="KW-0132">Cell division</keyword>
<accession>A0A1T4L739</accession>
<evidence type="ECO:0000259" key="5">
    <source>
        <dbReference type="PROSITE" id="PS51178"/>
    </source>
</evidence>
<gene>
    <name evidence="6" type="ORF">SAMN02745152_00411</name>
</gene>
<dbReference type="InterPro" id="IPR036138">
    <property type="entry name" value="PBP_dimer_sf"/>
</dbReference>
<dbReference type="STRING" id="225004.SAMN02745152_00411"/>
<dbReference type="InterPro" id="IPR005311">
    <property type="entry name" value="PBP_dimer"/>
</dbReference>
<keyword evidence="2" id="KW-0378">Hydrolase</keyword>
<dbReference type="SUPFAM" id="SSF56519">
    <property type="entry name" value="Penicillin binding protein dimerisation domain"/>
    <property type="match status" value="1"/>
</dbReference>
<keyword evidence="4" id="KW-1133">Transmembrane helix</keyword>
<dbReference type="GO" id="GO:0005886">
    <property type="term" value="C:plasma membrane"/>
    <property type="evidence" value="ECO:0007669"/>
    <property type="project" value="TreeGrafter"/>
</dbReference>
<name>A0A1T4L739_9SPIR</name>
<dbReference type="Pfam" id="PF03793">
    <property type="entry name" value="PASTA"/>
    <property type="match status" value="1"/>
</dbReference>
<evidence type="ECO:0000256" key="2">
    <source>
        <dbReference type="ARBA" id="ARBA00022645"/>
    </source>
</evidence>
<evidence type="ECO:0000256" key="4">
    <source>
        <dbReference type="SAM" id="Phobius"/>
    </source>
</evidence>
<feature type="transmembrane region" description="Helical" evidence="4">
    <location>
        <begin position="12"/>
        <end position="32"/>
    </location>
</feature>
<dbReference type="InterPro" id="IPR005543">
    <property type="entry name" value="PASTA_dom"/>
</dbReference>
<dbReference type="GO" id="GO:0071555">
    <property type="term" value="P:cell wall organization"/>
    <property type="evidence" value="ECO:0007669"/>
    <property type="project" value="TreeGrafter"/>
</dbReference>
<dbReference type="EMBL" id="FUXC01000002">
    <property type="protein sequence ID" value="SJZ50546.1"/>
    <property type="molecule type" value="Genomic_DNA"/>
</dbReference>
<keyword evidence="4" id="KW-0812">Transmembrane</keyword>
<keyword evidence="6" id="KW-0131">Cell cycle</keyword>
<dbReference type="Pfam" id="PF00905">
    <property type="entry name" value="Transpeptidase"/>
    <property type="match status" value="1"/>
</dbReference>
<dbReference type="Pfam" id="PF03717">
    <property type="entry name" value="PBP_dimer"/>
    <property type="match status" value="1"/>
</dbReference>
<dbReference type="GO" id="GO:0004180">
    <property type="term" value="F:carboxypeptidase activity"/>
    <property type="evidence" value="ECO:0007669"/>
    <property type="project" value="UniProtKB-KW"/>
</dbReference>
<sequence length="626" mass="68365">MQMNGYFNKRRVLIFCIVLALFTGYIFFKYAVLALKKTPETKTYSPLVQRGSILDKNGKPLAVPTNFYHVGVTPSAIKDLGNFVKLFSPVLKIDEHQLANTISANADSNFVYLKKKIDQNDYEILKEITDKNGLFSAVRFDRVPGRIYPEKELASQVIGYMGSDGTGLAGIEYTEQNLLSPPVNPDAPIDVEGKNIYLTIDANLQFKLEKIAQNAIERTHAASLMMVAAEAKTGEIISYISLPSADLNEYSKATPAQMKDLPATESYEPGSVFKIFSISAFFDSGAISENDTFYCDGIYEKKTSSGERIKITCLDHHGWITAREALKFSCNDALAQMSEKIESEQFLSRLRSFGFGSKTGIELPGETAGAVRNTSDRFWSARSKPTIAIGQEISVSALQMVEAATAIANGGIPVQLTLIKKITNQAGVEEYTHSPNFKPQIINGQTSRYILSCMQTVAQTGTGSRANLSDISIGVKTGTAQMADPVNGGYSKTDFISNCIAIFPTENPEVILYIVIEKAKGETYAGRIVAPVIGEAASVIIDHLGMSRGGAASLAHSGLIKIQNDAEIQIDKTVPDFKGLSKRNLLPLLNRSDLKIKINGEGWVTDQTPEPGVPLTQDTEIELFLE</sequence>
<dbReference type="InterPro" id="IPR012338">
    <property type="entry name" value="Beta-lactam/transpept-like"/>
</dbReference>
<comment type="subcellular location">
    <subcellularLocation>
        <location evidence="1">Membrane</location>
    </subcellularLocation>
</comment>
<dbReference type="Gene3D" id="3.40.710.10">
    <property type="entry name" value="DD-peptidase/beta-lactamase superfamily"/>
    <property type="match status" value="1"/>
</dbReference>
<keyword evidence="7" id="KW-1185">Reference proteome</keyword>
<evidence type="ECO:0000256" key="1">
    <source>
        <dbReference type="ARBA" id="ARBA00004370"/>
    </source>
</evidence>
<organism evidence="6 7">
    <name type="scientific">Treponema berlinense</name>
    <dbReference type="NCBI Taxonomy" id="225004"/>
    <lineage>
        <taxon>Bacteria</taxon>
        <taxon>Pseudomonadati</taxon>
        <taxon>Spirochaetota</taxon>
        <taxon>Spirochaetia</taxon>
        <taxon>Spirochaetales</taxon>
        <taxon>Treponemataceae</taxon>
        <taxon>Treponema</taxon>
    </lineage>
</organism>
<evidence type="ECO:0000313" key="7">
    <source>
        <dbReference type="Proteomes" id="UP000190395"/>
    </source>
</evidence>
<keyword evidence="2" id="KW-0645">Protease</keyword>
<evidence type="ECO:0000256" key="3">
    <source>
        <dbReference type="ARBA" id="ARBA00023136"/>
    </source>
</evidence>
<dbReference type="Proteomes" id="UP000190395">
    <property type="component" value="Unassembled WGS sequence"/>
</dbReference>
<protein>
    <submittedName>
        <fullName evidence="6">Cell division protein FtsI (Penicillin-binding protein 3)</fullName>
    </submittedName>
</protein>
<dbReference type="CDD" id="cd06575">
    <property type="entry name" value="PASTA_Pbp2x-like_2"/>
    <property type="match status" value="1"/>
</dbReference>
<dbReference type="SUPFAM" id="SSF54184">
    <property type="entry name" value="Penicillin-binding protein 2x (pbp-2x), c-terminal domain"/>
    <property type="match status" value="1"/>
</dbReference>
<dbReference type="SUPFAM" id="SSF56601">
    <property type="entry name" value="beta-lactamase/transpeptidase-like"/>
    <property type="match status" value="1"/>
</dbReference>
<dbReference type="GO" id="GO:0008658">
    <property type="term" value="F:penicillin binding"/>
    <property type="evidence" value="ECO:0007669"/>
    <property type="project" value="InterPro"/>
</dbReference>
<evidence type="ECO:0000313" key="6">
    <source>
        <dbReference type="EMBL" id="SJZ50546.1"/>
    </source>
</evidence>
<dbReference type="InterPro" id="IPR001460">
    <property type="entry name" value="PCN-bd_Tpept"/>
</dbReference>
<keyword evidence="2" id="KW-0121">Carboxypeptidase</keyword>
<dbReference type="GO" id="GO:0051301">
    <property type="term" value="P:cell division"/>
    <property type="evidence" value="ECO:0007669"/>
    <property type="project" value="UniProtKB-KW"/>
</dbReference>
<dbReference type="Gene3D" id="3.30.450.330">
    <property type="match status" value="1"/>
</dbReference>
<dbReference type="PANTHER" id="PTHR30627:SF1">
    <property type="entry name" value="PEPTIDOGLYCAN D,D-TRANSPEPTIDASE FTSI"/>
    <property type="match status" value="1"/>
</dbReference>
<dbReference type="AlphaFoldDB" id="A0A1T4L739"/>